<sequence length="120" mass="14365">MQLFQSRTQLEIHEERKQNGNIQEVPEEKLESPGQRKFHLQLSHMVYIKIYNGENQVGRFLDYPESKSICRQEQIRICSTVQTIPLRRHSIPSRETRLRVEYERPFQSLPDCNRNLKTVL</sequence>
<protein>
    <submittedName>
        <fullName evidence="2">Uncharacterized protein</fullName>
    </submittedName>
</protein>
<organism evidence="2">
    <name type="scientific">Cacopsylla melanoneura</name>
    <dbReference type="NCBI Taxonomy" id="428564"/>
    <lineage>
        <taxon>Eukaryota</taxon>
        <taxon>Metazoa</taxon>
        <taxon>Ecdysozoa</taxon>
        <taxon>Arthropoda</taxon>
        <taxon>Hexapoda</taxon>
        <taxon>Insecta</taxon>
        <taxon>Pterygota</taxon>
        <taxon>Neoptera</taxon>
        <taxon>Paraneoptera</taxon>
        <taxon>Hemiptera</taxon>
        <taxon>Sternorrhyncha</taxon>
        <taxon>Psylloidea</taxon>
        <taxon>Psyllidae</taxon>
        <taxon>Psyllinae</taxon>
        <taxon>Cacopsylla</taxon>
    </lineage>
</organism>
<reference evidence="2" key="1">
    <citation type="submission" date="2021-05" db="EMBL/GenBank/DDBJ databases">
        <authorList>
            <person name="Alioto T."/>
            <person name="Alioto T."/>
            <person name="Gomez Garrido J."/>
        </authorList>
    </citation>
    <scope>NUCLEOTIDE SEQUENCE</scope>
</reference>
<dbReference type="AlphaFoldDB" id="A0A8D9DMF7"/>
<dbReference type="EMBL" id="HBUF01369022">
    <property type="protein sequence ID" value="CAG6725143.1"/>
    <property type="molecule type" value="Transcribed_RNA"/>
</dbReference>
<evidence type="ECO:0000256" key="1">
    <source>
        <dbReference type="SAM" id="MobiDB-lite"/>
    </source>
</evidence>
<evidence type="ECO:0000313" key="2">
    <source>
        <dbReference type="EMBL" id="CAG6725143.1"/>
    </source>
</evidence>
<feature type="region of interest" description="Disordered" evidence="1">
    <location>
        <begin position="1"/>
        <end position="35"/>
    </location>
</feature>
<accession>A0A8D9DMF7</accession>
<proteinExistence type="predicted"/>
<name>A0A8D9DMF7_9HEMI</name>